<evidence type="ECO:0000313" key="2">
    <source>
        <dbReference type="EMBL" id="CDI51472.1"/>
    </source>
</evidence>
<sequence>MSSMLSYLHGSGSQHETVSTAAADSRRSATPSTKLDWILTTTFLRPIEPIATSAHSLASSIVK</sequence>
<protein>
    <submittedName>
        <fullName evidence="2">Uncharacterized protein</fullName>
    </submittedName>
</protein>
<evidence type="ECO:0000256" key="1">
    <source>
        <dbReference type="SAM" id="MobiDB-lite"/>
    </source>
</evidence>
<dbReference type="AlphaFoldDB" id="A0A077QY87"/>
<reference evidence="2" key="1">
    <citation type="journal article" date="2014" name="Genome Biol. Evol.">
        <title>Gene Loss Rather Than Gene Gain Is Associated with a Host Jump from Monocots to Dicots in the Smut Fungus Melanopsichium pennsylvanicum.</title>
        <authorList>
            <person name="Sharma R."/>
            <person name="Mishra B."/>
            <person name="Runge F."/>
            <person name="Thines M."/>
        </authorList>
    </citation>
    <scope>NUCLEOTIDE SEQUENCE</scope>
    <source>
        <strain evidence="2">4</strain>
    </source>
</reference>
<accession>A0A077QY87</accession>
<organism evidence="2">
    <name type="scientific">Melanopsichium pennsylvanicum 4</name>
    <dbReference type="NCBI Taxonomy" id="1398559"/>
    <lineage>
        <taxon>Eukaryota</taxon>
        <taxon>Fungi</taxon>
        <taxon>Dikarya</taxon>
        <taxon>Basidiomycota</taxon>
        <taxon>Ustilaginomycotina</taxon>
        <taxon>Ustilaginomycetes</taxon>
        <taxon>Ustilaginales</taxon>
        <taxon>Ustilaginaceae</taxon>
        <taxon>Melanopsichium</taxon>
    </lineage>
</organism>
<dbReference type="EMBL" id="HG529507">
    <property type="protein sequence ID" value="CDI51472.1"/>
    <property type="molecule type" value="Genomic_DNA"/>
</dbReference>
<feature type="compositionally biased region" description="Polar residues" evidence="1">
    <location>
        <begin position="1"/>
        <end position="16"/>
    </location>
</feature>
<proteinExistence type="predicted"/>
<name>A0A077QY87_9BASI</name>
<feature type="region of interest" description="Disordered" evidence="1">
    <location>
        <begin position="1"/>
        <end position="31"/>
    </location>
</feature>
<feature type="compositionally biased region" description="Low complexity" evidence="1">
    <location>
        <begin position="17"/>
        <end position="31"/>
    </location>
</feature>